<proteinExistence type="predicted"/>
<comment type="caution">
    <text evidence="1">The sequence shown here is derived from an EMBL/GenBank/DDBJ whole genome shotgun (WGS) entry which is preliminary data.</text>
</comment>
<dbReference type="InterPro" id="IPR001387">
    <property type="entry name" value="Cro/C1-type_HTH"/>
</dbReference>
<dbReference type="Gene3D" id="3.30.870.10">
    <property type="entry name" value="Endonuclease Chain A"/>
    <property type="match status" value="1"/>
</dbReference>
<dbReference type="RefSeq" id="WP_255920037.1">
    <property type="nucleotide sequence ID" value="NZ_JANFNG010000006.1"/>
</dbReference>
<keyword evidence="2" id="KW-1185">Reference proteome</keyword>
<sequence>MNHALRQALAQAGLSRVDVAACLEVDPKTVDRWIDGRVPHRRHRERLSALVGTPESDLWPDVGRRPRQAQLGPEILAIYPHRWQVPQDVWRSFFARAKNEIGVLVYSGLFLIEDAAVVQTWAAKAAEGVNVRLLLGDPTSQYVTTRGGEEGIGESMAARIRNALVLLRPVVWETSIEIRTHGTTLYNSILRVDNELLCNAHVYGQAATHSPVLHLRQTDEATIATAYLESFERVWAEASVITSRQPS</sequence>
<name>A0ABT1PTY5_9ACTN</name>
<dbReference type="CDD" id="cd00093">
    <property type="entry name" value="HTH_XRE"/>
    <property type="match status" value="1"/>
</dbReference>
<dbReference type="EMBL" id="JANFNG010000006">
    <property type="protein sequence ID" value="MCQ4081131.1"/>
    <property type="molecule type" value="Genomic_DNA"/>
</dbReference>
<protein>
    <submittedName>
        <fullName evidence="1">XRE family transcriptional regulator</fullName>
    </submittedName>
</protein>
<evidence type="ECO:0000313" key="1">
    <source>
        <dbReference type="EMBL" id="MCQ4081131.1"/>
    </source>
</evidence>
<evidence type="ECO:0000313" key="2">
    <source>
        <dbReference type="Proteomes" id="UP001057702"/>
    </source>
</evidence>
<accession>A0ABT1PTY5</accession>
<organism evidence="1 2">
    <name type="scientific">Streptomyces humicola</name>
    <dbReference type="NCBI Taxonomy" id="2953240"/>
    <lineage>
        <taxon>Bacteria</taxon>
        <taxon>Bacillati</taxon>
        <taxon>Actinomycetota</taxon>
        <taxon>Actinomycetes</taxon>
        <taxon>Kitasatosporales</taxon>
        <taxon>Streptomycetaceae</taxon>
        <taxon>Streptomyces</taxon>
    </lineage>
</organism>
<gene>
    <name evidence="1" type="ORF">NGB36_11085</name>
</gene>
<dbReference type="Proteomes" id="UP001057702">
    <property type="component" value="Unassembled WGS sequence"/>
</dbReference>
<reference evidence="1" key="1">
    <citation type="submission" date="2022-06" db="EMBL/GenBank/DDBJ databases">
        <title>Draft genome sequence of Streptomyces sp. RB6PN25 isolated from peat swamp forest in Thailand.</title>
        <authorList>
            <person name="Duangmal K."/>
            <person name="Klaysubun C."/>
        </authorList>
    </citation>
    <scope>NUCLEOTIDE SEQUENCE</scope>
    <source>
        <strain evidence="1">RB6PN25</strain>
    </source>
</reference>